<dbReference type="eggNOG" id="COG4570">
    <property type="taxonomic scope" value="Bacteria"/>
</dbReference>
<protein>
    <submittedName>
        <fullName evidence="1">Uncharacterized protein</fullName>
    </submittedName>
</protein>
<dbReference type="Pfam" id="PF18897">
    <property type="entry name" value="Gp3-like"/>
    <property type="match status" value="1"/>
</dbReference>
<comment type="caution">
    <text evidence="1">The sequence shown here is derived from an EMBL/GenBank/DDBJ whole genome shotgun (WGS) entry which is preliminary data.</text>
</comment>
<name>A0A0L6JGK1_9FIRM</name>
<gene>
    <name evidence="1" type="ORF">Bccel_0077</name>
</gene>
<dbReference type="Proteomes" id="UP000036923">
    <property type="component" value="Unassembled WGS sequence"/>
</dbReference>
<dbReference type="STRING" id="398512.Bccel_0077"/>
<organism evidence="1 2">
    <name type="scientific">Pseudobacteroides cellulosolvens ATCC 35603 = DSM 2933</name>
    <dbReference type="NCBI Taxonomy" id="398512"/>
    <lineage>
        <taxon>Bacteria</taxon>
        <taxon>Bacillati</taxon>
        <taxon>Bacillota</taxon>
        <taxon>Clostridia</taxon>
        <taxon>Eubacteriales</taxon>
        <taxon>Oscillospiraceae</taxon>
        <taxon>Pseudobacteroides</taxon>
    </lineage>
</organism>
<reference evidence="2" key="1">
    <citation type="submission" date="2015-07" db="EMBL/GenBank/DDBJ databases">
        <title>Near-Complete Genome Sequence of the Cellulolytic Bacterium Bacteroides (Pseudobacteroides) cellulosolvens ATCC 35603.</title>
        <authorList>
            <person name="Dassa B."/>
            <person name="Utturkar S.M."/>
            <person name="Klingeman D.M."/>
            <person name="Hurt R.A."/>
            <person name="Keller M."/>
            <person name="Xu J."/>
            <person name="Reddy Y.H.K."/>
            <person name="Borovok I."/>
            <person name="Grinberg I.R."/>
            <person name="Lamed R."/>
            <person name="Zhivin O."/>
            <person name="Bayer E.A."/>
            <person name="Brown S.D."/>
        </authorList>
    </citation>
    <scope>NUCLEOTIDE SEQUENCE [LARGE SCALE GENOMIC DNA]</scope>
    <source>
        <strain evidence="2">DSM 2933</strain>
    </source>
</reference>
<dbReference type="AlphaFoldDB" id="A0A0L6JGK1"/>
<proteinExistence type="predicted"/>
<dbReference type="InterPro" id="IPR043991">
    <property type="entry name" value="Gp3-like"/>
</dbReference>
<dbReference type="RefSeq" id="WP_050752934.1">
    <property type="nucleotide sequence ID" value="NZ_JQKC01000009.1"/>
</dbReference>
<keyword evidence="2" id="KW-1185">Reference proteome</keyword>
<sequence length="295" mass="33550">MPIKGISDKRRIPRDGKIKLGTKKVSQRTGKEYPVQTDYLVVPDPIKELYGERPKEIDIMFASDDEEQIFPQYYKCYGATGLKCKGDGITAMVMAQGELIHKDCTPEDERCRKEGCKPVATLKVLLPKIPGFGVWEINTSSWNSIVNLNSCIETIKTMTNGRISFIPLKLKYEPHTGQIYDKKTDKHIKKEVYVLSITVDETIESFYKRYRLPSPEEIPELAHMLEVNKKFQMMLESKNKVEKPDACAECGNEIVSTERSTADQLIDYSVKHYGCELCEACLMKRYQGENGGAAQ</sequence>
<dbReference type="EMBL" id="LGTC01000001">
    <property type="protein sequence ID" value="KNY24820.1"/>
    <property type="molecule type" value="Genomic_DNA"/>
</dbReference>
<evidence type="ECO:0000313" key="1">
    <source>
        <dbReference type="EMBL" id="KNY24820.1"/>
    </source>
</evidence>
<dbReference type="OrthoDB" id="1443745at2"/>
<accession>A0A0L6JGK1</accession>
<evidence type="ECO:0000313" key="2">
    <source>
        <dbReference type="Proteomes" id="UP000036923"/>
    </source>
</evidence>